<keyword evidence="3" id="KW-1185">Reference proteome</keyword>
<evidence type="ECO:0000313" key="4">
    <source>
        <dbReference type="RefSeq" id="XP_010433505.1"/>
    </source>
</evidence>
<dbReference type="GeneID" id="104717603"/>
<evidence type="ECO:0000256" key="1">
    <source>
        <dbReference type="SAM" id="Coils"/>
    </source>
</evidence>
<feature type="region of interest" description="Disordered" evidence="2">
    <location>
        <begin position="21"/>
        <end position="44"/>
    </location>
</feature>
<reference evidence="4" key="2">
    <citation type="submission" date="2025-08" db="UniProtKB">
        <authorList>
            <consortium name="RefSeq"/>
        </authorList>
    </citation>
    <scope>IDENTIFICATION</scope>
    <source>
        <tissue evidence="4">Leaf</tissue>
    </source>
</reference>
<keyword evidence="1" id="KW-0175">Coiled coil</keyword>
<proteinExistence type="predicted"/>
<feature type="coiled-coil region" evidence="1">
    <location>
        <begin position="419"/>
        <end position="474"/>
    </location>
</feature>
<feature type="compositionally biased region" description="Basic and acidic residues" evidence="2">
    <location>
        <begin position="234"/>
        <end position="252"/>
    </location>
</feature>
<dbReference type="PANTHER" id="PTHR34562">
    <property type="entry name" value="WPP DOMAIN-INTERACTING PROTEIN 2"/>
    <property type="match status" value="1"/>
</dbReference>
<dbReference type="PANTHER" id="PTHR34562:SF8">
    <property type="entry name" value="WPP DOMAIN-INTERACTING PROTEIN 1"/>
    <property type="match status" value="1"/>
</dbReference>
<protein>
    <submittedName>
        <fullName evidence="4">WPP domain-interacting protein 1-like</fullName>
    </submittedName>
</protein>
<feature type="compositionally biased region" description="Low complexity" evidence="2">
    <location>
        <begin position="71"/>
        <end position="89"/>
    </location>
</feature>
<evidence type="ECO:0000256" key="2">
    <source>
        <dbReference type="SAM" id="MobiDB-lite"/>
    </source>
</evidence>
<accession>A0ABM0TZ46</accession>
<sequence>MDLESESYALESVDDNVLIQQSASNNVADDDGRSLDNGSFSDESVNLVSTSSTCVEIGNDNNNKPMDDFDSPGAGAGSVSGSSSPVSKGRGLRKWRRIRRDLVVVKDTSANTENNNSKVLKKRVSGAAHSHGKQMLFQSPEVEQESQGSVGSVNMLKSTGDGFDLLGSTGYDSRFVAGIGFSAGIDLEKDDDRSSSKSSTAARAPKVIRYEKPMISSGLRGNSRLENSKKHRGDKGLDIDKDNSSLESDSRKQSGRMMDFNSGENGDEADMNGETSMRKDDAGGEGEESVNTNNRYSEELDPLTEAIDGFLALRDALEKEVQQFQEIGKEPMPQHHEQASEVSSPHSENVTLVNNVEQLEIKLEETRSMLEVKESHIRELESTTNQNKHSWGGTETMVEDTFRQKIEAEIEYLIYSRSIDNLNSQMKFLDEQESLAKEETHETLNKLGKVQMKAANLTNRAQDLQNECIEITGTIKKTACKTTSCFLIQLVLMLTVVLSLLSQLLPKPDILVPT</sequence>
<organism evidence="3 4">
    <name type="scientific">Camelina sativa</name>
    <name type="common">False flax</name>
    <name type="synonym">Myagrum sativum</name>
    <dbReference type="NCBI Taxonomy" id="90675"/>
    <lineage>
        <taxon>Eukaryota</taxon>
        <taxon>Viridiplantae</taxon>
        <taxon>Streptophyta</taxon>
        <taxon>Embryophyta</taxon>
        <taxon>Tracheophyta</taxon>
        <taxon>Spermatophyta</taxon>
        <taxon>Magnoliopsida</taxon>
        <taxon>eudicotyledons</taxon>
        <taxon>Gunneridae</taxon>
        <taxon>Pentapetalae</taxon>
        <taxon>rosids</taxon>
        <taxon>malvids</taxon>
        <taxon>Brassicales</taxon>
        <taxon>Brassicaceae</taxon>
        <taxon>Camelineae</taxon>
        <taxon>Camelina</taxon>
    </lineage>
</organism>
<feature type="compositionally biased region" description="Basic and acidic residues" evidence="2">
    <location>
        <begin position="186"/>
        <end position="195"/>
    </location>
</feature>
<feature type="coiled-coil region" evidence="1">
    <location>
        <begin position="349"/>
        <end position="383"/>
    </location>
</feature>
<dbReference type="RefSeq" id="XP_010433505.1">
    <property type="nucleotide sequence ID" value="XM_010435203.2"/>
</dbReference>
<name>A0ABM0TZ46_CAMSA</name>
<dbReference type="InterPro" id="IPR044696">
    <property type="entry name" value="WIP1/2/3"/>
</dbReference>
<reference evidence="3" key="1">
    <citation type="journal article" date="2014" name="Nat. Commun.">
        <title>The emerging biofuel crop Camelina sativa retains a highly undifferentiated hexaploid genome structure.</title>
        <authorList>
            <person name="Kagale S."/>
            <person name="Koh C."/>
            <person name="Nixon J."/>
            <person name="Bollina V."/>
            <person name="Clarke W.E."/>
            <person name="Tuteja R."/>
            <person name="Spillane C."/>
            <person name="Robinson S.J."/>
            <person name="Links M.G."/>
            <person name="Clarke C."/>
            <person name="Higgins E.E."/>
            <person name="Huebert T."/>
            <person name="Sharpe A.G."/>
            <person name="Parkin I.A."/>
        </authorList>
    </citation>
    <scope>NUCLEOTIDE SEQUENCE [LARGE SCALE GENOMIC DNA]</scope>
    <source>
        <strain evidence="3">cv. DH55</strain>
    </source>
</reference>
<evidence type="ECO:0000313" key="3">
    <source>
        <dbReference type="Proteomes" id="UP000694864"/>
    </source>
</evidence>
<gene>
    <name evidence="4" type="primary">LOC104717603</name>
</gene>
<dbReference type="Proteomes" id="UP000694864">
    <property type="component" value="Chromosome 10"/>
</dbReference>
<feature type="region of interest" description="Disordered" evidence="2">
    <location>
        <begin position="56"/>
        <end position="91"/>
    </location>
</feature>
<feature type="region of interest" description="Disordered" evidence="2">
    <location>
        <begin position="186"/>
        <end position="295"/>
    </location>
</feature>